<keyword evidence="3" id="KW-1185">Reference proteome</keyword>
<comment type="caution">
    <text evidence="2">The sequence shown here is derived from an EMBL/GenBank/DDBJ whole genome shotgun (WGS) entry which is preliminary data.</text>
</comment>
<evidence type="ECO:0008006" key="4">
    <source>
        <dbReference type="Google" id="ProtNLM"/>
    </source>
</evidence>
<organism evidence="2 3">
    <name type="scientific">Plesiocystis pacifica SIR-1</name>
    <dbReference type="NCBI Taxonomy" id="391625"/>
    <lineage>
        <taxon>Bacteria</taxon>
        <taxon>Pseudomonadati</taxon>
        <taxon>Myxococcota</taxon>
        <taxon>Polyangia</taxon>
        <taxon>Nannocystales</taxon>
        <taxon>Nannocystaceae</taxon>
        <taxon>Plesiocystis</taxon>
    </lineage>
</organism>
<protein>
    <recommendedName>
        <fullName evidence="4">Lipoprotein</fullName>
    </recommendedName>
</protein>
<dbReference type="EMBL" id="ABCS01000099">
    <property type="protein sequence ID" value="EDM75212.1"/>
    <property type="molecule type" value="Genomic_DNA"/>
</dbReference>
<accession>A6GFW7</accession>
<evidence type="ECO:0000313" key="2">
    <source>
        <dbReference type="EMBL" id="EDM75212.1"/>
    </source>
</evidence>
<reference evidence="2 3" key="1">
    <citation type="submission" date="2007-06" db="EMBL/GenBank/DDBJ databases">
        <authorList>
            <person name="Shimkets L."/>
            <person name="Ferriera S."/>
            <person name="Johnson J."/>
            <person name="Kravitz S."/>
            <person name="Beeson K."/>
            <person name="Sutton G."/>
            <person name="Rogers Y.-H."/>
            <person name="Friedman R."/>
            <person name="Frazier M."/>
            <person name="Venter J.C."/>
        </authorList>
    </citation>
    <scope>NUCLEOTIDE SEQUENCE [LARGE SCALE GENOMIC DNA]</scope>
    <source>
        <strain evidence="2 3">SIR-1</strain>
    </source>
</reference>
<evidence type="ECO:0000313" key="3">
    <source>
        <dbReference type="Proteomes" id="UP000005801"/>
    </source>
</evidence>
<gene>
    <name evidence="2" type="ORF">PPSIR1_26116</name>
</gene>
<proteinExistence type="predicted"/>
<sequence length="243" mass="26835">MQLRLGGVSTVVLSLCALTACDGPRPVPEVRVEAPVTHTPRAIPAPTPGSDGANSPDGTLLDGYKDRSPSKSEVYRSWQLPFQARAAIAELLILTADDDPERMKELFTPNARFGLPDRRQIQARPIYTEDDPLGLEFLTGFRGATQRFKKRATFNLEPLPGFEMFAATGAEPVWCSYMSDNKLDYIGLRLVTYQGDVKIDYIGFFEAMPTQRINMANEGDPPPVIPYMRTPPSLTLSEDAPAE</sequence>
<evidence type="ECO:0000256" key="1">
    <source>
        <dbReference type="SAM" id="MobiDB-lite"/>
    </source>
</evidence>
<dbReference type="AlphaFoldDB" id="A6GFW7"/>
<dbReference type="Proteomes" id="UP000005801">
    <property type="component" value="Unassembled WGS sequence"/>
</dbReference>
<name>A6GFW7_9BACT</name>
<feature type="region of interest" description="Disordered" evidence="1">
    <location>
        <begin position="37"/>
        <end position="68"/>
    </location>
</feature>
<dbReference type="PROSITE" id="PS51257">
    <property type="entry name" value="PROKAR_LIPOPROTEIN"/>
    <property type="match status" value="1"/>
</dbReference>